<evidence type="ECO:0000313" key="3">
    <source>
        <dbReference type="Proteomes" id="UP001187192"/>
    </source>
</evidence>
<evidence type="ECO:0008006" key="4">
    <source>
        <dbReference type="Google" id="ProtNLM"/>
    </source>
</evidence>
<dbReference type="PANTHER" id="PTHR34281">
    <property type="entry name" value="PROTEIN EARLY FLOWERING 3"/>
    <property type="match status" value="1"/>
</dbReference>
<feature type="compositionally biased region" description="Polar residues" evidence="1">
    <location>
        <begin position="60"/>
        <end position="77"/>
    </location>
</feature>
<feature type="region of interest" description="Disordered" evidence="1">
    <location>
        <begin position="1"/>
        <end position="80"/>
    </location>
</feature>
<sequence length="756" mass="82285">MKSGKEEEKKMGPPMFPRLHVNDADKGGGPRAPPRNKMALYEQLSIPSQRFSSKPLPLNHPNSTSNMVPSASSSQASGVERNMVYSRHVPPSTPTRWPEKFQAHRFDVSYGNAPEAQLEQQEKAGQEDEDFIVPVFVQAKASQSHGRTQSSNERETLSSISSIRSGQPVERQRISNKDLKQNNLTAGNRRQEVRSESNENLNACGESANGCVISAAGKSTREKSDGPLKEAEASSNKQRGGHVVSNLSSSCDGEACLHQESRIETQLDSVRRGDGLVDSARDTERGNASQPRSESRCGEEHSRHNKPEIDSEYNSNSNRTCISSQIENVDKGDDLSETSMVDSISDLDISPDDVVGIIGQKHFWKARRAINQDVKATTETLWHLFSRYIPVSVGQQRVFAVQVFELHRLIKVQRLIAESPHVMLEDGAFLGKSSLKGSPARKFPPEYVVKSPPHVTNCKDDSEKPNHKMECSAENAVGKTSLSFVKSASQSLNYGPYMGNSQPVGTTDNTMGPWCFHQSPGPQWLVPVMSPSEGLIYKPMPYPGPGLMETASGGYGPFGSAPMTSNFMNSAYGIPAPHHQGIGVLPGSSSVGHMYFPPYGMPVINPAMSGSTVEQLNPFVGPGPQSQTGRVSGGGVNSSMEQQSSCNVPTQKNVSVPQGRKFQASKSSDLQGSTDISPAERAKGVVVQNSVEGRDPHPLFPMAPVVREGATQSQDAIDNQPTRAIKVVPHNPRSATESAARIFRFIQEERKQYDSV</sequence>
<dbReference type="EMBL" id="BTGU01000005">
    <property type="protein sequence ID" value="GMN35946.1"/>
    <property type="molecule type" value="Genomic_DNA"/>
</dbReference>
<reference evidence="2" key="1">
    <citation type="submission" date="2023-07" db="EMBL/GenBank/DDBJ databases">
        <title>draft genome sequence of fig (Ficus carica).</title>
        <authorList>
            <person name="Takahashi T."/>
            <person name="Nishimura K."/>
        </authorList>
    </citation>
    <scope>NUCLEOTIDE SEQUENCE</scope>
</reference>
<feature type="compositionally biased region" description="Basic and acidic residues" evidence="1">
    <location>
        <begin position="1"/>
        <end position="11"/>
    </location>
</feature>
<proteinExistence type="predicted"/>
<accession>A0AA88A8A4</accession>
<keyword evidence="3" id="KW-1185">Reference proteome</keyword>
<dbReference type="GO" id="GO:2000028">
    <property type="term" value="P:regulation of photoperiodism, flowering"/>
    <property type="evidence" value="ECO:0007669"/>
    <property type="project" value="InterPro"/>
</dbReference>
<feature type="compositionally biased region" description="Polar residues" evidence="1">
    <location>
        <begin position="664"/>
        <end position="676"/>
    </location>
</feature>
<feature type="region of interest" description="Disordered" evidence="1">
    <location>
        <begin position="269"/>
        <end position="318"/>
    </location>
</feature>
<gene>
    <name evidence="2" type="ORF">TIFTF001_005642</name>
</gene>
<protein>
    <recommendedName>
        <fullName evidence="4">Early flowering 3</fullName>
    </recommendedName>
</protein>
<feature type="compositionally biased region" description="Basic and acidic residues" evidence="1">
    <location>
        <begin position="219"/>
        <end position="232"/>
    </location>
</feature>
<feature type="compositionally biased region" description="Basic and acidic residues" evidence="1">
    <location>
        <begin position="170"/>
        <end position="180"/>
    </location>
</feature>
<dbReference type="AlphaFoldDB" id="A0AA88A8A4"/>
<dbReference type="PANTHER" id="PTHR34281:SF2">
    <property type="entry name" value="PROTEIN EARLY FLOWERING 3"/>
    <property type="match status" value="1"/>
</dbReference>
<feature type="compositionally biased region" description="Basic and acidic residues" evidence="1">
    <location>
        <begin position="293"/>
        <end position="309"/>
    </location>
</feature>
<dbReference type="Proteomes" id="UP001187192">
    <property type="component" value="Unassembled WGS sequence"/>
</dbReference>
<organism evidence="2 3">
    <name type="scientific">Ficus carica</name>
    <name type="common">Common fig</name>
    <dbReference type="NCBI Taxonomy" id="3494"/>
    <lineage>
        <taxon>Eukaryota</taxon>
        <taxon>Viridiplantae</taxon>
        <taxon>Streptophyta</taxon>
        <taxon>Embryophyta</taxon>
        <taxon>Tracheophyta</taxon>
        <taxon>Spermatophyta</taxon>
        <taxon>Magnoliopsida</taxon>
        <taxon>eudicotyledons</taxon>
        <taxon>Gunneridae</taxon>
        <taxon>Pentapetalae</taxon>
        <taxon>rosids</taxon>
        <taxon>fabids</taxon>
        <taxon>Rosales</taxon>
        <taxon>Moraceae</taxon>
        <taxon>Ficeae</taxon>
        <taxon>Ficus</taxon>
    </lineage>
</organism>
<feature type="compositionally biased region" description="Polar residues" evidence="1">
    <location>
        <begin position="637"/>
        <end position="656"/>
    </location>
</feature>
<feature type="region of interest" description="Disordered" evidence="1">
    <location>
        <begin position="217"/>
        <end position="246"/>
    </location>
</feature>
<dbReference type="InterPro" id="IPR039319">
    <property type="entry name" value="ELF3-like"/>
</dbReference>
<feature type="region of interest" description="Disordered" evidence="1">
    <location>
        <begin position="618"/>
        <end position="680"/>
    </location>
</feature>
<evidence type="ECO:0000256" key="1">
    <source>
        <dbReference type="SAM" id="MobiDB-lite"/>
    </source>
</evidence>
<feature type="region of interest" description="Disordered" evidence="1">
    <location>
        <begin position="108"/>
        <end position="205"/>
    </location>
</feature>
<name>A0AA88A8A4_FICCA</name>
<feature type="compositionally biased region" description="Basic and acidic residues" evidence="1">
    <location>
        <begin position="269"/>
        <end position="285"/>
    </location>
</feature>
<comment type="caution">
    <text evidence="2">The sequence shown here is derived from an EMBL/GenBank/DDBJ whole genome shotgun (WGS) entry which is preliminary data.</text>
</comment>
<evidence type="ECO:0000313" key="2">
    <source>
        <dbReference type="EMBL" id="GMN35946.1"/>
    </source>
</evidence>
<feature type="compositionally biased region" description="Polar residues" evidence="1">
    <location>
        <begin position="140"/>
        <end position="165"/>
    </location>
</feature>